<name>A0ABS0H0C7_9ACTN</name>
<proteinExistence type="predicted"/>
<dbReference type="EMBL" id="JADPUN010000211">
    <property type="protein sequence ID" value="MBF9131880.1"/>
    <property type="molecule type" value="Genomic_DNA"/>
</dbReference>
<accession>A0ABS0H0C7</accession>
<protein>
    <submittedName>
        <fullName evidence="2">Uncharacterized protein</fullName>
    </submittedName>
</protein>
<evidence type="ECO:0000313" key="2">
    <source>
        <dbReference type="EMBL" id="MBF9131880.1"/>
    </source>
</evidence>
<feature type="region of interest" description="Disordered" evidence="1">
    <location>
        <begin position="451"/>
        <end position="473"/>
    </location>
</feature>
<evidence type="ECO:0000256" key="1">
    <source>
        <dbReference type="SAM" id="MobiDB-lite"/>
    </source>
</evidence>
<organism evidence="2 3">
    <name type="scientific">Plantactinospora alkalitolerans</name>
    <dbReference type="NCBI Taxonomy" id="2789879"/>
    <lineage>
        <taxon>Bacteria</taxon>
        <taxon>Bacillati</taxon>
        <taxon>Actinomycetota</taxon>
        <taxon>Actinomycetes</taxon>
        <taxon>Micromonosporales</taxon>
        <taxon>Micromonosporaceae</taxon>
        <taxon>Plantactinospora</taxon>
    </lineage>
</organism>
<reference evidence="2 3" key="1">
    <citation type="submission" date="2020-11" db="EMBL/GenBank/DDBJ databases">
        <title>A novel isolate from a Black sea contaminated sediment with potential to produce alkanes: Plantactinospora alkalitolerans sp. nov.</title>
        <authorList>
            <person name="Carro L."/>
            <person name="Veyisoglu A."/>
            <person name="Guven K."/>
            <person name="Schumann P."/>
            <person name="Klenk H.-P."/>
            <person name="Sahin N."/>
        </authorList>
    </citation>
    <scope>NUCLEOTIDE SEQUENCE [LARGE SCALE GENOMIC DNA]</scope>
    <source>
        <strain evidence="2 3">S1510</strain>
    </source>
</reference>
<evidence type="ECO:0000313" key="3">
    <source>
        <dbReference type="Proteomes" id="UP000638560"/>
    </source>
</evidence>
<sequence length="584" mass="64182">MSSSVEIYVRYSGDGSGLAHRAAEDFGALTYFSTDGSSAVPIQAQPWIGIEGWAHLDLEPTDLTLYGEPGSAEDTALAPYEWVFSLSFRVGPPDDPAEVLERFGRVVFDQLTTLGLPLAYGAGGLIYADFLPGRGVREFPPDTDVEEPGQAWWFEPRLHGQPLEPWSVDVAPLSVPPSNPVTVFVTSKVLQFVPRVWDGADWYWGTPRSSTPITAQPREIALMLSHAQRTRPGRAADESESILSVLAGGILTSIEDYRAQAISIEIGTDADGLFAAPHGPCDTESGSRELLGPALDGLVRRLPEPVRPEALGEFLLSLIAATRSQLKEGPHFGRRSEAHMASKVVYLVSAFGEVEQPLLQQLRADLGLRGGGRLTDAEDEEFGSRGESVGDGEETKVLLSLWRSGATVWTLRMSYDGDTRPPEALIDDYRAECLRAFERAGMVVRRELRRGSPTRRGVGPEGCQYRAPQQRHDEGDTEMFGRAMTIHLAGNIDRERVDALRSSLSLQREGRFDDDYDQRLGRRTDDVEGGRLRIGLYRDDTHGPWSFRVLSEGEPTAAALRAVEEEIIAAVRANNLDVERLSLS</sequence>
<dbReference type="RefSeq" id="WP_196203418.1">
    <property type="nucleotide sequence ID" value="NZ_JADPUN010000211.1"/>
</dbReference>
<gene>
    <name evidence="2" type="ORF">I0C86_23360</name>
</gene>
<comment type="caution">
    <text evidence="2">The sequence shown here is derived from an EMBL/GenBank/DDBJ whole genome shotgun (WGS) entry which is preliminary data.</text>
</comment>
<dbReference type="Proteomes" id="UP000638560">
    <property type="component" value="Unassembled WGS sequence"/>
</dbReference>
<keyword evidence="3" id="KW-1185">Reference proteome</keyword>